<protein>
    <recommendedName>
        <fullName evidence="3">Crinkler effector protein N-terminal domain-containing protein</fullName>
    </recommendedName>
</protein>
<comment type="caution">
    <text evidence="1">The sequence shown here is derived from an EMBL/GenBank/DDBJ whole genome shotgun (WGS) entry which is preliminary data.</text>
</comment>
<dbReference type="AlphaFoldDB" id="A0A397HPQ0"/>
<sequence length="845" mass="96297">MSEQSTSTTEQKPAPEVVRKYNTEQLIAFFRGKEDLQLDDYDYAILRNEKITGRSFLNTTQQQYRDYGMKGGPATVLTDFAKEIKGARNLPETLEYRDPQPLLKGSGSSWDFQKAGKYEKTTIPQYFILAGAGEGKSRTAQELPKLLIECTNDDVDLQNRLRSALVFNLSLENGTKLLREIENNSSHAIGNRMLFQLLQQPDKSWDDHKDRYNVNPAGVLRRVAKHRNQELNDLNVIVILDGIQVAMKKSMDGTDKGSFFYDCISTLCMLSLLGPFIITCCTATISIPIHNFLASSQQLRVFLPLTSLQPPKINRNPVFVDNPVMKMLINDMGGHGRALEALEESISGKDLDNINFIDLISDVRSKLIGKYQGWLSKTTYLKPVLRIILSRAQVDKNQNIATFEGKEITVDDITQFGLVRFESRGTDEVVGYLTCPYIWLSIMARASPGDKLLRNWDFNYYNEVRNKAGDPSIPPGCQYWQNFEYFVAQFRSLKSNIYGDNEQVELGVIYNGAKHNFGDSSIYNRKLTLEQSVKRASTKSGDYKQGAKILCQGGKVDVTEARYIIINAPSAESGDSFCSIKMVEAELLQTETHQCKLVKQIISQERFKDEHEKVASPGDTFILYTSASSKKLELHQPMSAIVSKDNWEEYFGSFAGRCYNYAMEPPNLNEATYIQLTGINFIAEARARIIMEEQNKREFSGIDDCERRTKIPLNKPIPTQKFHSYIHVYAINFPPNVLRCLLQNSKVKLAGIKIKSILSTRSYLYIFAWEEYFGSFAGRCYNYAMEPPNLNEATYIQLTGINFIAEARARIIMEEQNKREFSGIDDCERRTKIPRTYLEPFFYVK</sequence>
<gene>
    <name evidence="1" type="ORF">Glove_340g85</name>
</gene>
<dbReference type="EMBL" id="PQFF01000310">
    <property type="protein sequence ID" value="RHZ62430.1"/>
    <property type="molecule type" value="Genomic_DNA"/>
</dbReference>
<evidence type="ECO:0000313" key="2">
    <source>
        <dbReference type="Proteomes" id="UP000266861"/>
    </source>
</evidence>
<proteinExistence type="predicted"/>
<keyword evidence="2" id="KW-1185">Reference proteome</keyword>
<evidence type="ECO:0008006" key="3">
    <source>
        <dbReference type="Google" id="ProtNLM"/>
    </source>
</evidence>
<name>A0A397HPQ0_9GLOM</name>
<dbReference type="Proteomes" id="UP000266861">
    <property type="component" value="Unassembled WGS sequence"/>
</dbReference>
<evidence type="ECO:0000313" key="1">
    <source>
        <dbReference type="EMBL" id="RHZ62430.1"/>
    </source>
</evidence>
<accession>A0A397HPQ0</accession>
<reference evidence="1 2" key="1">
    <citation type="submission" date="2018-08" db="EMBL/GenBank/DDBJ databases">
        <title>Genome and evolution of the arbuscular mycorrhizal fungus Diversispora epigaea (formerly Glomus versiforme) and its bacterial endosymbionts.</title>
        <authorList>
            <person name="Sun X."/>
            <person name="Fei Z."/>
            <person name="Harrison M."/>
        </authorList>
    </citation>
    <scope>NUCLEOTIDE SEQUENCE [LARGE SCALE GENOMIC DNA]</scope>
    <source>
        <strain evidence="1 2">IT104</strain>
    </source>
</reference>
<dbReference type="OrthoDB" id="2446007at2759"/>
<dbReference type="Gene3D" id="1.10.150.50">
    <property type="entry name" value="Transcription Factor, Ets-1"/>
    <property type="match status" value="1"/>
</dbReference>
<dbReference type="InterPro" id="IPR013761">
    <property type="entry name" value="SAM/pointed_sf"/>
</dbReference>
<organism evidence="1 2">
    <name type="scientific">Diversispora epigaea</name>
    <dbReference type="NCBI Taxonomy" id="1348612"/>
    <lineage>
        <taxon>Eukaryota</taxon>
        <taxon>Fungi</taxon>
        <taxon>Fungi incertae sedis</taxon>
        <taxon>Mucoromycota</taxon>
        <taxon>Glomeromycotina</taxon>
        <taxon>Glomeromycetes</taxon>
        <taxon>Diversisporales</taxon>
        <taxon>Diversisporaceae</taxon>
        <taxon>Diversispora</taxon>
    </lineage>
</organism>